<keyword evidence="2" id="KW-1185">Reference proteome</keyword>
<name>A0ABT5M5N9_9GAMM</name>
<evidence type="ECO:0000313" key="2">
    <source>
        <dbReference type="Proteomes" id="UP001214757"/>
    </source>
</evidence>
<sequence length="51" mass="5486">MDKRIVGAAPAVRESLQAEQALKLQLQAEALARPEPAQIRKRSGPGYGPSM</sequence>
<dbReference type="Proteomes" id="UP001214757">
    <property type="component" value="Unassembled WGS sequence"/>
</dbReference>
<organism evidence="1 2">
    <name type="scientific">Xenorhabdus aichiensis</name>
    <dbReference type="NCBI Taxonomy" id="3025874"/>
    <lineage>
        <taxon>Bacteria</taxon>
        <taxon>Pseudomonadati</taxon>
        <taxon>Pseudomonadota</taxon>
        <taxon>Gammaproteobacteria</taxon>
        <taxon>Enterobacterales</taxon>
        <taxon>Morganellaceae</taxon>
        <taxon>Xenorhabdus</taxon>
    </lineage>
</organism>
<reference evidence="1 2" key="1">
    <citation type="submission" date="2023-02" db="EMBL/GenBank/DDBJ databases">
        <title>Entomopathogenic bacteria.</title>
        <authorList>
            <person name="Machado R.A."/>
        </authorList>
    </citation>
    <scope>NUCLEOTIDE SEQUENCE [LARGE SCALE GENOMIC DNA]</scope>
    <source>
        <strain evidence="1 2">XENO-7</strain>
    </source>
</reference>
<gene>
    <name evidence="1" type="ORF">PSI22_14735</name>
</gene>
<protein>
    <submittedName>
        <fullName evidence="1">Uncharacterized protein</fullName>
    </submittedName>
</protein>
<dbReference type="RefSeq" id="WP_273580408.1">
    <property type="nucleotide sequence ID" value="NZ_JAQRFO010000035.1"/>
</dbReference>
<evidence type="ECO:0000313" key="1">
    <source>
        <dbReference type="EMBL" id="MDC9622862.1"/>
    </source>
</evidence>
<proteinExistence type="predicted"/>
<comment type="caution">
    <text evidence="1">The sequence shown here is derived from an EMBL/GenBank/DDBJ whole genome shotgun (WGS) entry which is preliminary data.</text>
</comment>
<dbReference type="EMBL" id="JAQRFO010000035">
    <property type="protein sequence ID" value="MDC9622862.1"/>
    <property type="molecule type" value="Genomic_DNA"/>
</dbReference>
<accession>A0ABT5M5N9</accession>